<dbReference type="Proteomes" id="UP000003448">
    <property type="component" value="Unassembled WGS sequence"/>
</dbReference>
<dbReference type="eggNOG" id="COG3255">
    <property type="taxonomic scope" value="Bacteria"/>
</dbReference>
<dbReference type="InterPro" id="IPR003033">
    <property type="entry name" value="SCP2_sterol-bd_dom"/>
</dbReference>
<dbReference type="STRING" id="1150864.MILUP08_41990"/>
<dbReference type="AlphaFoldDB" id="I0KZS4"/>
<feature type="domain" description="SCP2" evidence="1">
    <location>
        <begin position="53"/>
        <end position="145"/>
    </location>
</feature>
<evidence type="ECO:0000259" key="1">
    <source>
        <dbReference type="Pfam" id="PF02036"/>
    </source>
</evidence>
<sequence length="149" mass="16270">MTTNNADPAALAPRDLAIFVKSTPLPDVRALMSGDRRDALLREVFRRMPDVFRADRAVGLDAVIHWVIGDRPDGGVDRYQLEIADGVCRVSPVADREPKLTLTIGGADFLLVVTGNAHPVVLTMKGRLRTRGDLALIAKFPSLFDVPKV</sequence>
<keyword evidence="3" id="KW-1185">Reference proteome</keyword>
<evidence type="ECO:0000313" key="2">
    <source>
        <dbReference type="EMBL" id="CCH17071.1"/>
    </source>
</evidence>
<organism evidence="2 3">
    <name type="scientific">Micromonospora lupini str. Lupac 08</name>
    <dbReference type="NCBI Taxonomy" id="1150864"/>
    <lineage>
        <taxon>Bacteria</taxon>
        <taxon>Bacillati</taxon>
        <taxon>Actinomycetota</taxon>
        <taxon>Actinomycetes</taxon>
        <taxon>Micromonosporales</taxon>
        <taxon>Micromonosporaceae</taxon>
        <taxon>Micromonospora</taxon>
    </lineage>
</organism>
<protein>
    <submittedName>
        <fullName evidence="2">Putative sterol-binding protein</fullName>
    </submittedName>
</protein>
<comment type="caution">
    <text evidence="2">The sequence shown here is derived from an EMBL/GenBank/DDBJ whole genome shotgun (WGS) entry which is preliminary data.</text>
</comment>
<proteinExistence type="predicted"/>
<dbReference type="InterPro" id="IPR036527">
    <property type="entry name" value="SCP2_sterol-bd_dom_sf"/>
</dbReference>
<reference evidence="3" key="1">
    <citation type="journal article" date="2012" name="J. Bacteriol.">
        <title>Genome Sequence of Micromonospora lupini Lupac 08, Isolated from Root Nodules of Lupinus angustifolius.</title>
        <authorList>
            <person name="Alonso-Vega P."/>
            <person name="Normand P."/>
            <person name="Bacigalupe R."/>
            <person name="Pujic P."/>
            <person name="Lajus A."/>
            <person name="Vallenet D."/>
            <person name="Carro L."/>
            <person name="Coll P."/>
            <person name="Trujillo M.E."/>
        </authorList>
    </citation>
    <scope>NUCLEOTIDE SEQUENCE [LARGE SCALE GENOMIC DNA]</scope>
    <source>
        <strain evidence="3">Lupac 08</strain>
    </source>
</reference>
<dbReference type="Gene3D" id="3.30.1050.10">
    <property type="entry name" value="SCP2 sterol-binding domain"/>
    <property type="match status" value="1"/>
</dbReference>
<dbReference type="EMBL" id="CAIE01000017">
    <property type="protein sequence ID" value="CCH17071.1"/>
    <property type="molecule type" value="Genomic_DNA"/>
</dbReference>
<dbReference type="RefSeq" id="WP_007457471.1">
    <property type="nucleotide sequence ID" value="NZ_HF570108.1"/>
</dbReference>
<dbReference type="SUPFAM" id="SSF55718">
    <property type="entry name" value="SCP-like"/>
    <property type="match status" value="1"/>
</dbReference>
<gene>
    <name evidence="2" type="ORF">MILUP08_41990</name>
</gene>
<name>I0KZS4_9ACTN</name>
<accession>I0KZS4</accession>
<dbReference type="OrthoDB" id="5243187at2"/>
<evidence type="ECO:0000313" key="3">
    <source>
        <dbReference type="Proteomes" id="UP000003448"/>
    </source>
</evidence>
<dbReference type="Pfam" id="PF02036">
    <property type="entry name" value="SCP2"/>
    <property type="match status" value="1"/>
</dbReference>